<sequence>MSVHGQYKYVFKYLTRPERAYGAYGEVKILRNLKEIVNFEHRVRYRKRMSQLGGEDCACRVDDFDRVVRVS</sequence>
<dbReference type="InParanoid" id="A0A0D0BN04"/>
<evidence type="ECO:0000313" key="2">
    <source>
        <dbReference type="Proteomes" id="UP000054485"/>
    </source>
</evidence>
<protein>
    <submittedName>
        <fullName evidence="1">Uncharacterized protein</fullName>
    </submittedName>
</protein>
<dbReference type="AlphaFoldDB" id="A0A0D0BN04"/>
<reference evidence="2" key="2">
    <citation type="submission" date="2015-01" db="EMBL/GenBank/DDBJ databases">
        <title>Evolutionary Origins and Diversification of the Mycorrhizal Mutualists.</title>
        <authorList>
            <consortium name="DOE Joint Genome Institute"/>
            <consortium name="Mycorrhizal Genomics Consortium"/>
            <person name="Kohler A."/>
            <person name="Kuo A."/>
            <person name="Nagy L.G."/>
            <person name="Floudas D."/>
            <person name="Copeland A."/>
            <person name="Barry K.W."/>
            <person name="Cichocki N."/>
            <person name="Veneault-Fourrey C."/>
            <person name="LaButti K."/>
            <person name="Lindquist E.A."/>
            <person name="Lipzen A."/>
            <person name="Lundell T."/>
            <person name="Morin E."/>
            <person name="Murat C."/>
            <person name="Riley R."/>
            <person name="Ohm R."/>
            <person name="Sun H."/>
            <person name="Tunlid A."/>
            <person name="Henrissat B."/>
            <person name="Grigoriev I.V."/>
            <person name="Hibbett D.S."/>
            <person name="Martin F."/>
        </authorList>
    </citation>
    <scope>NUCLEOTIDE SEQUENCE [LARGE SCALE GENOMIC DNA]</scope>
    <source>
        <strain evidence="2">UH-Slu-Lm8-n1</strain>
    </source>
</reference>
<name>A0A0D0BN04_9AGAM</name>
<reference evidence="1 2" key="1">
    <citation type="submission" date="2014-04" db="EMBL/GenBank/DDBJ databases">
        <authorList>
            <consortium name="DOE Joint Genome Institute"/>
            <person name="Kuo A."/>
            <person name="Ruytinx J."/>
            <person name="Rineau F."/>
            <person name="Colpaert J."/>
            <person name="Kohler A."/>
            <person name="Nagy L.G."/>
            <person name="Floudas D."/>
            <person name="Copeland A."/>
            <person name="Barry K.W."/>
            <person name="Cichocki N."/>
            <person name="Veneault-Fourrey C."/>
            <person name="LaButti K."/>
            <person name="Lindquist E.A."/>
            <person name="Lipzen A."/>
            <person name="Lundell T."/>
            <person name="Morin E."/>
            <person name="Murat C."/>
            <person name="Sun H."/>
            <person name="Tunlid A."/>
            <person name="Henrissat B."/>
            <person name="Grigoriev I.V."/>
            <person name="Hibbett D.S."/>
            <person name="Martin F."/>
            <person name="Nordberg H.P."/>
            <person name="Cantor M.N."/>
            <person name="Hua S.X."/>
        </authorList>
    </citation>
    <scope>NUCLEOTIDE SEQUENCE [LARGE SCALE GENOMIC DNA]</scope>
    <source>
        <strain evidence="1 2">UH-Slu-Lm8-n1</strain>
    </source>
</reference>
<dbReference type="Proteomes" id="UP000054485">
    <property type="component" value="Unassembled WGS sequence"/>
</dbReference>
<evidence type="ECO:0000313" key="1">
    <source>
        <dbReference type="EMBL" id="KIK47212.1"/>
    </source>
</evidence>
<accession>A0A0D0BN04</accession>
<organism evidence="1 2">
    <name type="scientific">Suillus luteus UH-Slu-Lm8-n1</name>
    <dbReference type="NCBI Taxonomy" id="930992"/>
    <lineage>
        <taxon>Eukaryota</taxon>
        <taxon>Fungi</taxon>
        <taxon>Dikarya</taxon>
        <taxon>Basidiomycota</taxon>
        <taxon>Agaricomycotina</taxon>
        <taxon>Agaricomycetes</taxon>
        <taxon>Agaricomycetidae</taxon>
        <taxon>Boletales</taxon>
        <taxon>Suillineae</taxon>
        <taxon>Suillaceae</taxon>
        <taxon>Suillus</taxon>
    </lineage>
</organism>
<gene>
    <name evidence="1" type="ORF">CY34DRAFT_799569</name>
</gene>
<keyword evidence="2" id="KW-1185">Reference proteome</keyword>
<dbReference type="HOGENOM" id="CLU_2741724_0_0_1"/>
<proteinExistence type="predicted"/>
<dbReference type="EMBL" id="KN835149">
    <property type="protein sequence ID" value="KIK47212.1"/>
    <property type="molecule type" value="Genomic_DNA"/>
</dbReference>